<proteinExistence type="predicted"/>
<keyword evidence="4" id="KW-1185">Reference proteome</keyword>
<evidence type="ECO:0000256" key="1">
    <source>
        <dbReference type="SAM" id="Coils"/>
    </source>
</evidence>
<protein>
    <submittedName>
        <fullName evidence="3">Uncharacterized protein</fullName>
    </submittedName>
</protein>
<evidence type="ECO:0000256" key="2">
    <source>
        <dbReference type="SAM" id="MobiDB-lite"/>
    </source>
</evidence>
<sequence length="1372" mass="154237">MPVFPYSTSAWTRGRRGHRLAQLALSFQPNQTQHIVEKDFEESNADDQSREEDVNKANREVMALDEGTEFMVSLKQVDTKHSEEMRQAREELQTALKKHQDDETSWQKKEQDYLAEHRAQETFRNDMIDRISTAASTQGVEITAALERVDLHNVTTADVQALFNAYSNNSSAARQQNADQRVRNERKVRTDNEHFIKQSLSVVAQACNEPFSMDNSAQSSVTSITRAVATMANEHDSYKKLIDRTKADTDVLIRQLLLLKDNGEHSSLQEADLRVKFQALSPLISDFAEYERKKVASWVSKELHRGLRPLKLAPFIDDGDHKRSVQTFVAQVVDHFNAQAKIEEKLLGHITETASTQKVTLVLSSSKSLKDCVPHYVQEVGTELKKLRDANTHLETERSTHAETLSRLRRILEDAKELLPNMPITGHDAPIVDVLQGFVETVSPQVLDLQTVRDDILPLLQALQPGFPGSDSVNEDVSAYVSLLASERDKAVKDSRDIVSSKKTLESELARLIADNDLGTMTTADPTLEQLFHFFNQSLNGRLDASIEQCRAAIAALDKISTKYGGKVLADRDQQADDLISTVDGSLKEKQDAIDQATNFIVTKARSYELSTSRDKLQDHLMSLVAILEERMKKFDEMTNTLSVFQSAVDQTAGKLGLMTPSPMTLDAILTEYQRRINAVGNDSTTFSSKLQQVLTNHAADLEVSLDTNADVEARLVDLCVRAKGKLTKVESQHANKLKRVLDGFEKSTQKAADDLSVAVALPPQPTSPAGAEELAQWVDNRITRIGTALLSWQGVLQDSANRTLGDIAALVQALFTAASFPDPPPFDSAHVQTWITNCTTAFQAGVTAQRTTVVGEAAQMNSALVGIFMELLNSIWQITRFPPGDWTTPTAATPTELRAFGLERVRDFNRNFKQTHEEIRLLKETNEKTLQAKENVFLVALARLFRLLEALGMQPTQEAPAHGNYTHTVLGLYLQGQIDHVITRYTNAMEAQAGADTKATKILDAAQQSFAILLQKFGVKDRMPTLSIHRPEEAVAVFKGMADTLALPFQKLLNSLSREQQLYKNNMEWRNQYISLAKNNFRYLANDLGFETKDWPVLPFSEANLRVVEEYFHTRRNELAAAWVNNIHEHDARVHDLESQLTQAKQNVKTFEKLRADKKTADSTITELLQTHGKLVKLCNEFLTLLAQKPDEQKPNLPMLVLDPTLTTREVTLQWHEDFKTAFDTLMKKKLDKRDRHMAHEACKKIGPSLRNLAHTVSLGLGLLKDRLVDGDKSDLLHVRDMDGLPFVVGNIKSIEEWIEEATRQLNTGLLDFKRTADGVAWQMRKAENAKWVYKDQKTQLQDAYEELKAIFAASQTEKEALKQIMRALLR</sequence>
<keyword evidence="1" id="KW-0175">Coiled coil</keyword>
<dbReference type="PANTHER" id="PTHR23159">
    <property type="entry name" value="CENTROSOMAL PROTEIN 2"/>
    <property type="match status" value="1"/>
</dbReference>
<evidence type="ECO:0000313" key="3">
    <source>
        <dbReference type="EMBL" id="KAL1597659.1"/>
    </source>
</evidence>
<dbReference type="EMBL" id="JAKIXB020000025">
    <property type="protein sequence ID" value="KAL1597659.1"/>
    <property type="molecule type" value="Genomic_DNA"/>
</dbReference>
<gene>
    <name evidence="3" type="ORF">SLS59_007357</name>
</gene>
<feature type="region of interest" description="Disordered" evidence="2">
    <location>
        <begin position="78"/>
        <end position="105"/>
    </location>
</feature>
<comment type="caution">
    <text evidence="3">The sequence shown here is derived from an EMBL/GenBank/DDBJ whole genome shotgun (WGS) entry which is preliminary data.</text>
</comment>
<name>A0ABR3R0K0_9PLEO</name>
<feature type="coiled-coil region" evidence="1">
    <location>
        <begin position="1128"/>
        <end position="1155"/>
    </location>
</feature>
<dbReference type="PANTHER" id="PTHR23159:SF31">
    <property type="entry name" value="CENTROSOME-ASSOCIATED PROTEIN CEP250 ISOFORM X1"/>
    <property type="match status" value="1"/>
</dbReference>
<organism evidence="3 4">
    <name type="scientific">Nothophoma quercina</name>
    <dbReference type="NCBI Taxonomy" id="749835"/>
    <lineage>
        <taxon>Eukaryota</taxon>
        <taxon>Fungi</taxon>
        <taxon>Dikarya</taxon>
        <taxon>Ascomycota</taxon>
        <taxon>Pezizomycotina</taxon>
        <taxon>Dothideomycetes</taxon>
        <taxon>Pleosporomycetidae</taxon>
        <taxon>Pleosporales</taxon>
        <taxon>Pleosporineae</taxon>
        <taxon>Didymellaceae</taxon>
        <taxon>Nothophoma</taxon>
    </lineage>
</organism>
<reference evidence="3 4" key="1">
    <citation type="submission" date="2024-02" db="EMBL/GenBank/DDBJ databases">
        <title>De novo assembly and annotation of 12 fungi associated with fruit tree decline syndrome in Ontario, Canada.</title>
        <authorList>
            <person name="Sulman M."/>
            <person name="Ellouze W."/>
            <person name="Ilyukhin E."/>
        </authorList>
    </citation>
    <scope>NUCLEOTIDE SEQUENCE [LARGE SCALE GENOMIC DNA]</scope>
    <source>
        <strain evidence="3 4">M97-236</strain>
    </source>
</reference>
<accession>A0ABR3R0K0</accession>
<dbReference type="Proteomes" id="UP001521222">
    <property type="component" value="Unassembled WGS sequence"/>
</dbReference>
<evidence type="ECO:0000313" key="4">
    <source>
        <dbReference type="Proteomes" id="UP001521222"/>
    </source>
</evidence>